<dbReference type="AlphaFoldDB" id="A0A127VBG4"/>
<reference evidence="1 2" key="1">
    <citation type="submission" date="2016-03" db="EMBL/GenBank/DDBJ databases">
        <title>Complete genome sequence of Pedobacter cryoconitis PAMC 27485.</title>
        <authorList>
            <person name="Lee J."/>
            <person name="Kim O.-S."/>
        </authorList>
    </citation>
    <scope>NUCLEOTIDE SEQUENCE [LARGE SCALE GENOMIC DNA]</scope>
    <source>
        <strain evidence="1 2">PAMC 27485</strain>
    </source>
</reference>
<gene>
    <name evidence="1" type="ORF">AY601_1731</name>
</gene>
<proteinExistence type="predicted"/>
<dbReference type="PATRIC" id="fig|188932.3.peg.1800"/>
<dbReference type="Proteomes" id="UP000071561">
    <property type="component" value="Chromosome"/>
</dbReference>
<evidence type="ECO:0000313" key="2">
    <source>
        <dbReference type="Proteomes" id="UP000071561"/>
    </source>
</evidence>
<sequence>MVWDLIIFGPKPNNTCFMPLIKPFSALIPAAHLQSSVVTRPLEYYSMGEAKLIASENNYSFLHLISPALDHAYLRDMSQELIFRKIAENFDSFLSGNVLVPVNRSCYYIYQVTCNGVTQKGLWALSDVQSYLDGSIKKHELTVERREKQLADYLHHTGLDANPVLITYHPVRAIDELIGKYVQELPVIDFIFTDLTGHKVWLIDDEADINLITSEIGQIEAVYIADGHHRAAAMSKMDYFSTVFMNTDEIRVLQFNRLVRDLNGLTTADFLSRLEHAFTIEKSEEPVDPDQLHRIGMYLDKQWYVLSPKEDAYDANDPVDLLDVSILQHQLLGPVLGIDDPRTNARVTFEGGITPLVEIQKMVDNSLYAVAFTLYAVSVEQIINVADANKTMPPKSTWIEPKFLVGMLTNYCI</sequence>
<name>A0A127VBG4_9SPHI</name>
<dbReference type="PANTHER" id="PTHR36454:SF1">
    <property type="entry name" value="DUF1015 DOMAIN-CONTAINING PROTEIN"/>
    <property type="match status" value="1"/>
</dbReference>
<dbReference type="KEGG" id="pcm:AY601_1731"/>
<keyword evidence="2" id="KW-1185">Reference proteome</keyword>
<dbReference type="PIRSF" id="PIRSF033563">
    <property type="entry name" value="UCP033563"/>
    <property type="match status" value="1"/>
</dbReference>
<accession>A0A127VBG4</accession>
<dbReference type="EMBL" id="CP014504">
    <property type="protein sequence ID" value="AMP98644.1"/>
    <property type="molecule type" value="Genomic_DNA"/>
</dbReference>
<dbReference type="InterPro" id="IPR008323">
    <property type="entry name" value="UCP033563"/>
</dbReference>
<evidence type="ECO:0008006" key="3">
    <source>
        <dbReference type="Google" id="ProtNLM"/>
    </source>
</evidence>
<dbReference type="Pfam" id="PF06245">
    <property type="entry name" value="DUF1015"/>
    <property type="match status" value="1"/>
</dbReference>
<protein>
    <recommendedName>
        <fullName evidence="3">DUF1015 domain-containing protein</fullName>
    </recommendedName>
</protein>
<evidence type="ECO:0000313" key="1">
    <source>
        <dbReference type="EMBL" id="AMP98644.1"/>
    </source>
</evidence>
<dbReference type="PANTHER" id="PTHR36454">
    <property type="entry name" value="LMO2823 PROTEIN"/>
    <property type="match status" value="1"/>
</dbReference>
<organism evidence="1 2">
    <name type="scientific">Pedobacter cryoconitis</name>
    <dbReference type="NCBI Taxonomy" id="188932"/>
    <lineage>
        <taxon>Bacteria</taxon>
        <taxon>Pseudomonadati</taxon>
        <taxon>Bacteroidota</taxon>
        <taxon>Sphingobacteriia</taxon>
        <taxon>Sphingobacteriales</taxon>
        <taxon>Sphingobacteriaceae</taxon>
        <taxon>Pedobacter</taxon>
    </lineage>
</organism>